<evidence type="ECO:0000259" key="2">
    <source>
        <dbReference type="Pfam" id="PF19912"/>
    </source>
</evidence>
<dbReference type="Proteomes" id="UP000198538">
    <property type="component" value="Unassembled WGS sequence"/>
</dbReference>
<organism evidence="3 4">
    <name type="scientific">Paenibacillus polysaccharolyticus</name>
    <dbReference type="NCBI Taxonomy" id="582692"/>
    <lineage>
        <taxon>Bacteria</taxon>
        <taxon>Bacillati</taxon>
        <taxon>Bacillota</taxon>
        <taxon>Bacilli</taxon>
        <taxon>Bacillales</taxon>
        <taxon>Paenibacillaceae</taxon>
        <taxon>Paenibacillus</taxon>
    </lineage>
</organism>
<dbReference type="Pfam" id="PF19912">
    <property type="entry name" value="DUF6385"/>
    <property type="match status" value="1"/>
</dbReference>
<accession>A0A1G5JAB9</accession>
<dbReference type="AlphaFoldDB" id="A0A1G5JAB9"/>
<name>A0A1G5JAB9_9BACL</name>
<evidence type="ECO:0000313" key="3">
    <source>
        <dbReference type="EMBL" id="SCY85272.1"/>
    </source>
</evidence>
<feature type="domain" description="DUF6385" evidence="2">
    <location>
        <begin position="91"/>
        <end position="170"/>
    </location>
</feature>
<keyword evidence="4" id="KW-1185">Reference proteome</keyword>
<proteinExistence type="predicted"/>
<dbReference type="EMBL" id="FMVM01000010">
    <property type="protein sequence ID" value="SCY85272.1"/>
    <property type="molecule type" value="Genomic_DNA"/>
</dbReference>
<dbReference type="RefSeq" id="WP_090921661.1">
    <property type="nucleotide sequence ID" value="NZ_FMVM01000010.1"/>
</dbReference>
<dbReference type="STRING" id="582692.SAMN05720606_110189"/>
<reference evidence="4" key="1">
    <citation type="submission" date="2016-10" db="EMBL/GenBank/DDBJ databases">
        <authorList>
            <person name="Varghese N."/>
            <person name="Submissions S."/>
        </authorList>
    </citation>
    <scope>NUCLEOTIDE SEQUENCE [LARGE SCALE GENOMIC DNA]</scope>
    <source>
        <strain evidence="4">BL9</strain>
    </source>
</reference>
<sequence>MSRTAKRSRKRTKPSAKQTMKPKTKYVSRRPSRCSRRAKLLKPPCSRITRPRFKQGAFSRTKLPGATHCFTEHTYTGAETGQGEHALPPQDTSSLSMYSYGVVNRGKHPAIVQVQVSPNAVDYAVDSQEVIEGGQTKALVPLRFLHYTRLVLLPVDPAQPTRLDVYFQAQRMLVR</sequence>
<dbReference type="InterPro" id="IPR045965">
    <property type="entry name" value="DUF6385"/>
</dbReference>
<protein>
    <recommendedName>
        <fullName evidence="2">DUF6385 domain-containing protein</fullName>
    </recommendedName>
</protein>
<evidence type="ECO:0000256" key="1">
    <source>
        <dbReference type="SAM" id="MobiDB-lite"/>
    </source>
</evidence>
<gene>
    <name evidence="3" type="ORF">SAMN05720606_110189</name>
</gene>
<feature type="region of interest" description="Disordered" evidence="1">
    <location>
        <begin position="1"/>
        <end position="36"/>
    </location>
</feature>
<evidence type="ECO:0000313" key="4">
    <source>
        <dbReference type="Proteomes" id="UP000198538"/>
    </source>
</evidence>